<keyword evidence="3" id="KW-0963">Cytoplasm</keyword>
<dbReference type="GO" id="GO:0005829">
    <property type="term" value="C:cytosol"/>
    <property type="evidence" value="ECO:0007669"/>
    <property type="project" value="TreeGrafter"/>
</dbReference>
<dbReference type="GO" id="GO:0007098">
    <property type="term" value="P:centrosome cycle"/>
    <property type="evidence" value="ECO:0007669"/>
    <property type="project" value="TreeGrafter"/>
</dbReference>
<evidence type="ECO:0000256" key="7">
    <source>
        <dbReference type="ARBA" id="ARBA00023054"/>
    </source>
</evidence>
<keyword evidence="7 10" id="KW-0175">Coiled coil</keyword>
<comment type="caution">
    <text evidence="11">The sequence shown here is derived from an EMBL/GenBank/DDBJ whole genome shotgun (WGS) entry which is preliminary data.</text>
</comment>
<comment type="subcellular location">
    <subcellularLocation>
        <location evidence="1">Cytoplasm</location>
        <location evidence="1">Cytoskeleton</location>
        <location evidence="1">Spindle</location>
    </subcellularLocation>
</comment>
<evidence type="ECO:0000256" key="5">
    <source>
        <dbReference type="ARBA" id="ARBA00022701"/>
    </source>
</evidence>
<keyword evidence="9" id="KW-0131">Cell cycle</keyword>
<comment type="similarity">
    <text evidence="2">Belongs to the HAUS1 family.</text>
</comment>
<feature type="non-terminal residue" evidence="11">
    <location>
        <position position="198"/>
    </location>
</feature>
<evidence type="ECO:0000256" key="2">
    <source>
        <dbReference type="ARBA" id="ARBA00005479"/>
    </source>
</evidence>
<evidence type="ECO:0000256" key="4">
    <source>
        <dbReference type="ARBA" id="ARBA00022618"/>
    </source>
</evidence>
<evidence type="ECO:0000256" key="3">
    <source>
        <dbReference type="ARBA" id="ARBA00022490"/>
    </source>
</evidence>
<dbReference type="GO" id="GO:0005819">
    <property type="term" value="C:spindle"/>
    <property type="evidence" value="ECO:0007669"/>
    <property type="project" value="UniProtKB-SubCell"/>
</dbReference>
<gene>
    <name evidence="11" type="primary">Haus1</name>
    <name evidence="11" type="ORF">NOTPEN_R14107</name>
</gene>
<dbReference type="Pfam" id="PF25762">
    <property type="entry name" value="HAUS1"/>
    <property type="match status" value="1"/>
</dbReference>
<protein>
    <submittedName>
        <fullName evidence="11">HAUS1 protein</fullName>
    </submittedName>
</protein>
<dbReference type="AlphaFoldDB" id="A0A7K6ZXX0"/>
<dbReference type="Proteomes" id="UP000538817">
    <property type="component" value="Unassembled WGS sequence"/>
</dbReference>
<proteinExistence type="inferred from homology"/>
<dbReference type="GO" id="GO:0051301">
    <property type="term" value="P:cell division"/>
    <property type="evidence" value="ECO:0007669"/>
    <property type="project" value="UniProtKB-KW"/>
</dbReference>
<feature type="coiled-coil region" evidence="10">
    <location>
        <begin position="117"/>
        <end position="176"/>
    </location>
</feature>
<evidence type="ECO:0000313" key="12">
    <source>
        <dbReference type="Proteomes" id="UP000538817"/>
    </source>
</evidence>
<dbReference type="PANTHER" id="PTHR31570">
    <property type="entry name" value="HAUS AUGMIN-LIKE COMPLEX SUBUNIT 1"/>
    <property type="match status" value="1"/>
</dbReference>
<evidence type="ECO:0000256" key="6">
    <source>
        <dbReference type="ARBA" id="ARBA00022776"/>
    </source>
</evidence>
<keyword evidence="6" id="KW-0498">Mitosis</keyword>
<sequence>LPPRLFWQVTSWLKKIFRDEPIPQYEVNAQTVDILYELTENNEARDRDVMLLIEDMNQLAAEYQEEAKYLQDLLAKSLDFSLTSLSTEGTGYLSELVNIALTLEIKDTSLASFIAAMNDLSWDLYDTESKNRELEQELNSIKKKLTAALVLEKRLQEDLKKTEEHLEVEKAKAESRSQNLKFLKNKAEDFKIRIKTAE</sequence>
<keyword evidence="12" id="KW-1185">Reference proteome</keyword>
<keyword evidence="5" id="KW-0493">Microtubule</keyword>
<evidence type="ECO:0000313" key="11">
    <source>
        <dbReference type="EMBL" id="NWX88536.1"/>
    </source>
</evidence>
<reference evidence="11 12" key="1">
    <citation type="submission" date="2019-09" db="EMBL/GenBank/DDBJ databases">
        <title>Bird 10,000 Genomes (B10K) Project - Family phase.</title>
        <authorList>
            <person name="Zhang G."/>
        </authorList>
    </citation>
    <scope>NUCLEOTIDE SEQUENCE [LARGE SCALE GENOMIC DNA]</scope>
    <source>
        <strain evidence="11">B10K-MSB-04</strain>
    </source>
</reference>
<dbReference type="GO" id="GO:0051225">
    <property type="term" value="P:spindle assembly"/>
    <property type="evidence" value="ECO:0007669"/>
    <property type="project" value="InterPro"/>
</dbReference>
<evidence type="ECO:0000256" key="8">
    <source>
        <dbReference type="ARBA" id="ARBA00023212"/>
    </source>
</evidence>
<dbReference type="EMBL" id="VZSG01000396">
    <property type="protein sequence ID" value="NWX88536.1"/>
    <property type="molecule type" value="Genomic_DNA"/>
</dbReference>
<dbReference type="GO" id="GO:0005874">
    <property type="term" value="C:microtubule"/>
    <property type="evidence" value="ECO:0007669"/>
    <property type="project" value="UniProtKB-KW"/>
</dbReference>
<evidence type="ECO:0000256" key="10">
    <source>
        <dbReference type="SAM" id="Coils"/>
    </source>
</evidence>
<keyword evidence="8" id="KW-0206">Cytoskeleton</keyword>
<name>A0A7K6ZXX0_9AVES</name>
<dbReference type="GO" id="GO:0070652">
    <property type="term" value="C:HAUS complex"/>
    <property type="evidence" value="ECO:0007669"/>
    <property type="project" value="InterPro"/>
</dbReference>
<dbReference type="PANTHER" id="PTHR31570:SF1">
    <property type="entry name" value="HAUS AUGMIN-LIKE COMPLEX SUBUNIT 1"/>
    <property type="match status" value="1"/>
</dbReference>
<organism evidence="11 12">
    <name type="scientific">Nothoprocta pentlandii</name>
    <dbReference type="NCBI Taxonomy" id="2585814"/>
    <lineage>
        <taxon>Eukaryota</taxon>
        <taxon>Metazoa</taxon>
        <taxon>Chordata</taxon>
        <taxon>Craniata</taxon>
        <taxon>Vertebrata</taxon>
        <taxon>Euteleostomi</taxon>
        <taxon>Archelosauria</taxon>
        <taxon>Archosauria</taxon>
        <taxon>Dinosauria</taxon>
        <taxon>Saurischia</taxon>
        <taxon>Theropoda</taxon>
        <taxon>Coelurosauria</taxon>
        <taxon>Aves</taxon>
        <taxon>Palaeognathae</taxon>
        <taxon>Tinamiformes</taxon>
        <taxon>Tinamidae</taxon>
        <taxon>Nothoprocta</taxon>
    </lineage>
</organism>
<feature type="non-terminal residue" evidence="11">
    <location>
        <position position="1"/>
    </location>
</feature>
<dbReference type="InterPro" id="IPR026243">
    <property type="entry name" value="HAUS1"/>
</dbReference>
<keyword evidence="4" id="KW-0132">Cell division</keyword>
<evidence type="ECO:0000256" key="1">
    <source>
        <dbReference type="ARBA" id="ARBA00004186"/>
    </source>
</evidence>
<evidence type="ECO:0000256" key="9">
    <source>
        <dbReference type="ARBA" id="ARBA00023306"/>
    </source>
</evidence>
<dbReference type="PRINTS" id="PR02087">
    <property type="entry name" value="HAUSAUGMINL1"/>
</dbReference>
<accession>A0A7K6ZXX0</accession>